<sequence>MFYRQKILLAMTEVSGKRVGNTDLQKLLFLYCQETQQNHYDFFPYQFGAFSFISYFDKRKLIEQGYLKNVDYFELTASSSYIYQLKPKDHASLREFAAKTKSLRDQKLIHKAYLEYPEYASKSTIINKILSPKEQDKVRQSWSTDLSPTLFTIGYEGSTIDDYIRRLTINNVRVLIDVRRNPLSRKHGFSKKRMQHYLERVGIQYHHIPELGIESHLRKNLSDKASYIDLFDLYAKTVLPDQSIALDKITEIASKHGRVALTCFEADPCMCHRHKITERLKENEKFNFPIVHI</sequence>
<gene>
    <name evidence="1" type="ORF">MNBD_CHLOROFLEXI01-322</name>
</gene>
<accession>A0A3B0VCU8</accession>
<proteinExistence type="predicted"/>
<dbReference type="PANTHER" id="PTHR39337">
    <property type="entry name" value="BLR5642 PROTEIN"/>
    <property type="match status" value="1"/>
</dbReference>
<dbReference type="EMBL" id="UOEU01000698">
    <property type="protein sequence ID" value="VAW38153.1"/>
    <property type="molecule type" value="Genomic_DNA"/>
</dbReference>
<evidence type="ECO:0000313" key="1">
    <source>
        <dbReference type="EMBL" id="VAW38153.1"/>
    </source>
</evidence>
<dbReference type="AlphaFoldDB" id="A0A3B0VCU8"/>
<reference evidence="1" key="1">
    <citation type="submission" date="2018-06" db="EMBL/GenBank/DDBJ databases">
        <authorList>
            <person name="Zhirakovskaya E."/>
        </authorList>
    </citation>
    <scope>NUCLEOTIDE SEQUENCE</scope>
</reference>
<dbReference type="InterPro" id="IPR007438">
    <property type="entry name" value="DUF488"/>
</dbReference>
<name>A0A3B0VCU8_9ZZZZ</name>
<dbReference type="Pfam" id="PF04343">
    <property type="entry name" value="DUF488"/>
    <property type="match status" value="1"/>
</dbReference>
<evidence type="ECO:0008006" key="2">
    <source>
        <dbReference type="Google" id="ProtNLM"/>
    </source>
</evidence>
<protein>
    <recommendedName>
        <fullName evidence="2">DUF488 domain-containing protein</fullName>
    </recommendedName>
</protein>
<organism evidence="1">
    <name type="scientific">hydrothermal vent metagenome</name>
    <dbReference type="NCBI Taxonomy" id="652676"/>
    <lineage>
        <taxon>unclassified sequences</taxon>
        <taxon>metagenomes</taxon>
        <taxon>ecological metagenomes</taxon>
    </lineage>
</organism>
<dbReference type="PANTHER" id="PTHR39337:SF1">
    <property type="entry name" value="BLR5642 PROTEIN"/>
    <property type="match status" value="1"/>
</dbReference>